<protein>
    <submittedName>
        <fullName evidence="1">Uncharacterized protein</fullName>
    </submittedName>
</protein>
<accession>A0ABQ4N7W8</accession>
<gene>
    <name evidence="1" type="ORF">PACILC2_28570</name>
</gene>
<keyword evidence="2" id="KW-1185">Reference proteome</keyword>
<reference evidence="1 2" key="1">
    <citation type="submission" date="2021-04" db="EMBL/GenBank/DDBJ databases">
        <title>Draft genome sequence of Paenibacillus cisolokensis, LC2-13A.</title>
        <authorList>
            <person name="Uke A."/>
            <person name="Chhe C."/>
            <person name="Baramee S."/>
            <person name="Kosugi A."/>
        </authorList>
    </citation>
    <scope>NUCLEOTIDE SEQUENCE [LARGE SCALE GENOMIC DNA]</scope>
    <source>
        <strain evidence="1 2">LC2-13A</strain>
    </source>
</reference>
<dbReference type="EMBL" id="BOVJ01000088">
    <property type="protein sequence ID" value="GIQ64289.1"/>
    <property type="molecule type" value="Genomic_DNA"/>
</dbReference>
<dbReference type="Pfam" id="PF04285">
    <property type="entry name" value="DUF444"/>
    <property type="match status" value="1"/>
</dbReference>
<name>A0ABQ4N7W8_9BACL</name>
<dbReference type="Proteomes" id="UP000680304">
    <property type="component" value="Unassembled WGS sequence"/>
</dbReference>
<comment type="caution">
    <text evidence="1">The sequence shown here is derived from an EMBL/GenBank/DDBJ whole genome shotgun (WGS) entry which is preliminary data.</text>
</comment>
<dbReference type="InterPro" id="IPR006698">
    <property type="entry name" value="UPF0229"/>
</dbReference>
<evidence type="ECO:0000313" key="1">
    <source>
        <dbReference type="EMBL" id="GIQ64289.1"/>
    </source>
</evidence>
<evidence type="ECO:0000313" key="2">
    <source>
        <dbReference type="Proteomes" id="UP000680304"/>
    </source>
</evidence>
<proteinExistence type="predicted"/>
<sequence length="62" mass="7440">MTSDNERCVRLIKEMLTRANIFGYGEVNQYNRNSTLMTAYKNINLPRFLYYVIREKTKCTPR</sequence>
<organism evidence="1 2">
    <name type="scientific">Paenibacillus cisolokensis</name>
    <dbReference type="NCBI Taxonomy" id="1658519"/>
    <lineage>
        <taxon>Bacteria</taxon>
        <taxon>Bacillati</taxon>
        <taxon>Bacillota</taxon>
        <taxon>Bacilli</taxon>
        <taxon>Bacillales</taxon>
        <taxon>Paenibacillaceae</taxon>
        <taxon>Paenibacillus</taxon>
    </lineage>
</organism>